<evidence type="ECO:0000313" key="10">
    <source>
        <dbReference type="EMBL" id="PTQ48075.1"/>
    </source>
</evidence>
<feature type="compositionally biased region" description="Basic and acidic residues" evidence="8">
    <location>
        <begin position="403"/>
        <end position="437"/>
    </location>
</feature>
<dbReference type="SUPFAM" id="SSF56672">
    <property type="entry name" value="DNA/RNA polymerases"/>
    <property type="match status" value="1"/>
</dbReference>
<dbReference type="InterPro" id="IPR029063">
    <property type="entry name" value="SAM-dependent_MTases_sf"/>
</dbReference>
<evidence type="ECO:0000256" key="2">
    <source>
        <dbReference type="ARBA" id="ARBA00022679"/>
    </source>
</evidence>
<proteinExistence type="predicted"/>
<protein>
    <recommendedName>
        <fullName evidence="9">Reverse transcriptase RNase H-like domain-containing protein</fullName>
    </recommendedName>
</protein>
<dbReference type="CDD" id="cd09274">
    <property type="entry name" value="RNase_HI_RT_Ty3"/>
    <property type="match status" value="1"/>
</dbReference>
<dbReference type="Pfam" id="PF00145">
    <property type="entry name" value="DNA_methylase"/>
    <property type="match status" value="1"/>
</dbReference>
<evidence type="ECO:0000256" key="4">
    <source>
        <dbReference type="ARBA" id="ARBA00022722"/>
    </source>
</evidence>
<dbReference type="GO" id="GO:0003964">
    <property type="term" value="F:RNA-directed DNA polymerase activity"/>
    <property type="evidence" value="ECO:0007669"/>
    <property type="project" value="UniProtKB-KW"/>
</dbReference>
<dbReference type="GO" id="GO:0016787">
    <property type="term" value="F:hydrolase activity"/>
    <property type="evidence" value="ECO:0007669"/>
    <property type="project" value="UniProtKB-KW"/>
</dbReference>
<evidence type="ECO:0000256" key="6">
    <source>
        <dbReference type="ARBA" id="ARBA00022801"/>
    </source>
</evidence>
<keyword evidence="7" id="KW-0695">RNA-directed DNA polymerase</keyword>
<dbReference type="GO" id="GO:0008168">
    <property type="term" value="F:methyltransferase activity"/>
    <property type="evidence" value="ECO:0007669"/>
    <property type="project" value="UniProtKB-KW"/>
</dbReference>
<feature type="compositionally biased region" description="Gly residues" evidence="8">
    <location>
        <begin position="441"/>
        <end position="453"/>
    </location>
</feature>
<keyword evidence="6" id="KW-0378">Hydrolase</keyword>
<dbReference type="InterPro" id="IPR043502">
    <property type="entry name" value="DNA/RNA_pol_sf"/>
</dbReference>
<accession>A0A2R6XPP3</accession>
<evidence type="ECO:0000256" key="7">
    <source>
        <dbReference type="ARBA" id="ARBA00022918"/>
    </source>
</evidence>
<feature type="region of interest" description="Disordered" evidence="8">
    <location>
        <begin position="162"/>
        <end position="203"/>
    </location>
</feature>
<feature type="non-terminal residue" evidence="10">
    <location>
        <position position="1"/>
    </location>
</feature>
<evidence type="ECO:0000313" key="11">
    <source>
        <dbReference type="Proteomes" id="UP000244005"/>
    </source>
</evidence>
<dbReference type="PANTHER" id="PTHR34072">
    <property type="entry name" value="ENZYMATIC POLYPROTEIN-RELATED"/>
    <property type="match status" value="1"/>
</dbReference>
<feature type="non-terminal residue" evidence="10">
    <location>
        <position position="1521"/>
    </location>
</feature>
<dbReference type="PANTHER" id="PTHR34072:SF58">
    <property type="entry name" value="DNA (CYTOSINE-5-)-METHYLTRANSFERASE"/>
    <property type="match status" value="1"/>
</dbReference>
<dbReference type="EMBL" id="KZ772678">
    <property type="protein sequence ID" value="PTQ48075.1"/>
    <property type="molecule type" value="Genomic_DNA"/>
</dbReference>
<evidence type="ECO:0000256" key="8">
    <source>
        <dbReference type="SAM" id="MobiDB-lite"/>
    </source>
</evidence>
<feature type="compositionally biased region" description="Low complexity" evidence="8">
    <location>
        <begin position="162"/>
        <end position="194"/>
    </location>
</feature>
<evidence type="ECO:0000256" key="3">
    <source>
        <dbReference type="ARBA" id="ARBA00022695"/>
    </source>
</evidence>
<name>A0A2R6XPP3_MARPO</name>
<dbReference type="Pfam" id="PF17917">
    <property type="entry name" value="RT_RNaseH"/>
    <property type="match status" value="1"/>
</dbReference>
<keyword evidence="1" id="KW-0489">Methyltransferase</keyword>
<evidence type="ECO:0000259" key="9">
    <source>
        <dbReference type="Pfam" id="PF17917"/>
    </source>
</evidence>
<keyword evidence="5" id="KW-0255">Endonuclease</keyword>
<sequence>SSGPVEDRGGFTRSGLRYRPPSPILPVVAEQDQSVADTESLVVISSSVSTPLIWDMDGMYGASKGPRRYSGAVSTIELDDFIQEFDTWCDMQFLRNPTLFTPFFAWKGLFQHLEGPPMDDYHEFGREYAAEIDAWRRHWSPNYSSITQGGVGTSEAASIGISGGASSSISEGTSGAVGATGTSTSSGTVSIAGGSTRGDASGVPSFSPIPEFFQRLRKNYQGVKTEKLRSLHEFERKTGESLREAYTRMRRLISITHGVIEAQAVQYWYRILDRELRRRVRDATLMSDSSSTLAHVFALSEKIELNMVEERVVTSTFARDTTTTSRVPHSPAQSRPISGSRGGHTRHPSGHREPSARPPLPSFSGQPQGPSCWTCGGSHMRKDCPQEREEQTPQARPQPAHVTCDHCHQPGHPRERCFDLHPDLRSGGRGRGGDAPRGRGGRGGTGGRGGRGTGAIERTAASATSATESAMAARIEQLEQRLAAMAGLGASTSTSYEGEDFSYLASAAQVEASVAVTRGGARTSEPRGATVELDLQRGEGGRQSRLPQSFLLSEVGSSSSMRPAPPSDTRVRTEVLTSSVVNADVPSSAVMRMATSILRSPLFSATELIDSGIDLARVFWVAATSCEHGRVAATSAEIREDTVADLSSTSTLFEETTWQAAAARMESLPARPAIDRESIVPGVCMVDNRSGLFRLVSSTGQVYVPARVLLDSGAQPLMLGKAACISLGFRRSELEPCPFQIQTSLGGASNRSYFMTRESIAVQLRHDHSHDSSQFGVRAVVTSAESYDVLVGGVVLYPMGFRMDYWTETAAYRPGWQSGDGRLSELPVRFISRDRPLRSSSAVLASVAGFSGVLTWPDDLLEGNMSADDTSLYEDVEEVVSFTAAVTSPLDVPLWSSCQALQLEADRLVKKAWSEASLPAEPERASADRLVGGSSALSPLVTTPIAWEYSSEGVCLLDLFGGISTGLAAVLQSGILVRRYLYVEKDETARRVSSSVRGFQKALPSDISLLGAPDLDRVGHIDMMIAGWPCQGHTRAGHGTRLHDPRSRMFWEMMRVLRHLQVQQTRTPTYILENLMASVHQVRAWIGSAVLLDAARVGSRAHRARLWWTNLLPREILRHAYDSVKRDTTLTVDSILDVSRHSQVPRMALPTFVSYPASHAYRDGGPGLLWNSTLHQLVEPNADERERAMGFLTGVTAASSVSEASRRQVLGQAMNCLTWIVSLGLAEQRRLRADLVVVTPLISSLPTGTVVAMAGGDRRDIRHPWSLWDVTKGLARVAAHAVGEDSHVEVATKEVLTQRDDEGKEFVVTYASRSNNAAESRYRSYEGECLAAVWAVAHFRCYLFGTQFTLVTDHQPLKWLMESDKLTGKLARWALILQEYDFQVVHRPGVANLDADGLSRNPCTSQEDDTGARWHGEVDEEMVPGWHASAFMCWLRGNSSREDHLTSYSSQRVDGRSPDPEVEDGGVDQRDVHDDALVLEFLRTSMVPGTVGAKERDRVLQRAKRYRLEGSHVLRVWEDGR</sequence>
<dbReference type="Proteomes" id="UP000244005">
    <property type="component" value="Unassembled WGS sequence"/>
</dbReference>
<dbReference type="SUPFAM" id="SSF53335">
    <property type="entry name" value="S-adenosyl-L-methionine-dependent methyltransferases"/>
    <property type="match status" value="1"/>
</dbReference>
<keyword evidence="11" id="KW-1185">Reference proteome</keyword>
<feature type="compositionally biased region" description="Basic and acidic residues" evidence="8">
    <location>
        <begin position="380"/>
        <end position="391"/>
    </location>
</feature>
<feature type="region of interest" description="Disordered" evidence="8">
    <location>
        <begin position="318"/>
        <end position="454"/>
    </location>
</feature>
<feature type="compositionally biased region" description="Low complexity" evidence="8">
    <location>
        <begin position="318"/>
        <end position="327"/>
    </location>
</feature>
<feature type="region of interest" description="Disordered" evidence="8">
    <location>
        <begin position="1445"/>
        <end position="1469"/>
    </location>
</feature>
<dbReference type="InterPro" id="IPR041373">
    <property type="entry name" value="RT_RNaseH"/>
</dbReference>
<keyword evidence="4" id="KW-0540">Nuclease</keyword>
<dbReference type="GO" id="GO:0032259">
    <property type="term" value="P:methylation"/>
    <property type="evidence" value="ECO:0007669"/>
    <property type="project" value="UniProtKB-KW"/>
</dbReference>
<reference evidence="11" key="1">
    <citation type="journal article" date="2017" name="Cell">
        <title>Insights into land plant evolution garnered from the Marchantia polymorpha genome.</title>
        <authorList>
            <person name="Bowman J.L."/>
            <person name="Kohchi T."/>
            <person name="Yamato K.T."/>
            <person name="Jenkins J."/>
            <person name="Shu S."/>
            <person name="Ishizaki K."/>
            <person name="Yamaoka S."/>
            <person name="Nishihama R."/>
            <person name="Nakamura Y."/>
            <person name="Berger F."/>
            <person name="Adam C."/>
            <person name="Aki S.S."/>
            <person name="Althoff F."/>
            <person name="Araki T."/>
            <person name="Arteaga-Vazquez M.A."/>
            <person name="Balasubrmanian S."/>
            <person name="Barry K."/>
            <person name="Bauer D."/>
            <person name="Boehm C.R."/>
            <person name="Briginshaw L."/>
            <person name="Caballero-Perez J."/>
            <person name="Catarino B."/>
            <person name="Chen F."/>
            <person name="Chiyoda S."/>
            <person name="Chovatia M."/>
            <person name="Davies K.M."/>
            <person name="Delmans M."/>
            <person name="Demura T."/>
            <person name="Dierschke T."/>
            <person name="Dolan L."/>
            <person name="Dorantes-Acosta A.E."/>
            <person name="Eklund D.M."/>
            <person name="Florent S.N."/>
            <person name="Flores-Sandoval E."/>
            <person name="Fujiyama A."/>
            <person name="Fukuzawa H."/>
            <person name="Galik B."/>
            <person name="Grimanelli D."/>
            <person name="Grimwood J."/>
            <person name="Grossniklaus U."/>
            <person name="Hamada T."/>
            <person name="Haseloff J."/>
            <person name="Hetherington A.J."/>
            <person name="Higo A."/>
            <person name="Hirakawa Y."/>
            <person name="Hundley H.N."/>
            <person name="Ikeda Y."/>
            <person name="Inoue K."/>
            <person name="Inoue S.I."/>
            <person name="Ishida S."/>
            <person name="Jia Q."/>
            <person name="Kakita M."/>
            <person name="Kanazawa T."/>
            <person name="Kawai Y."/>
            <person name="Kawashima T."/>
            <person name="Kennedy M."/>
            <person name="Kinose K."/>
            <person name="Kinoshita T."/>
            <person name="Kohara Y."/>
            <person name="Koide E."/>
            <person name="Komatsu K."/>
            <person name="Kopischke S."/>
            <person name="Kubo M."/>
            <person name="Kyozuka J."/>
            <person name="Lagercrantz U."/>
            <person name="Lin S.S."/>
            <person name="Lindquist E."/>
            <person name="Lipzen A.M."/>
            <person name="Lu C.W."/>
            <person name="De Luna E."/>
            <person name="Martienssen R.A."/>
            <person name="Minamino N."/>
            <person name="Mizutani M."/>
            <person name="Mizutani M."/>
            <person name="Mochizuki N."/>
            <person name="Monte I."/>
            <person name="Mosher R."/>
            <person name="Nagasaki H."/>
            <person name="Nakagami H."/>
            <person name="Naramoto S."/>
            <person name="Nishitani K."/>
            <person name="Ohtani M."/>
            <person name="Okamoto T."/>
            <person name="Okumura M."/>
            <person name="Phillips J."/>
            <person name="Pollak B."/>
            <person name="Reinders A."/>
            <person name="Rovekamp M."/>
            <person name="Sano R."/>
            <person name="Sawa S."/>
            <person name="Schmid M.W."/>
            <person name="Shirakawa M."/>
            <person name="Solano R."/>
            <person name="Spunde A."/>
            <person name="Suetsugu N."/>
            <person name="Sugano S."/>
            <person name="Sugiyama A."/>
            <person name="Sun R."/>
            <person name="Suzuki Y."/>
            <person name="Takenaka M."/>
            <person name="Takezawa D."/>
            <person name="Tomogane H."/>
            <person name="Tsuzuki M."/>
            <person name="Ueda T."/>
            <person name="Umeda M."/>
            <person name="Ward J.M."/>
            <person name="Watanabe Y."/>
            <person name="Yazaki K."/>
            <person name="Yokoyama R."/>
            <person name="Yoshitake Y."/>
            <person name="Yotsui I."/>
            <person name="Zachgo S."/>
            <person name="Schmutz J."/>
        </authorList>
    </citation>
    <scope>NUCLEOTIDE SEQUENCE [LARGE SCALE GENOMIC DNA]</scope>
    <source>
        <strain evidence="11">Tak-1</strain>
    </source>
</reference>
<keyword evidence="2" id="KW-0808">Transferase</keyword>
<keyword evidence="3" id="KW-0548">Nucleotidyltransferase</keyword>
<dbReference type="GO" id="GO:0004519">
    <property type="term" value="F:endonuclease activity"/>
    <property type="evidence" value="ECO:0007669"/>
    <property type="project" value="UniProtKB-KW"/>
</dbReference>
<dbReference type="OrthoDB" id="543934at2759"/>
<organism evidence="10 11">
    <name type="scientific">Marchantia polymorpha</name>
    <name type="common">Common liverwort</name>
    <name type="synonym">Marchantia aquatica</name>
    <dbReference type="NCBI Taxonomy" id="3197"/>
    <lineage>
        <taxon>Eukaryota</taxon>
        <taxon>Viridiplantae</taxon>
        <taxon>Streptophyta</taxon>
        <taxon>Embryophyta</taxon>
        <taxon>Marchantiophyta</taxon>
        <taxon>Marchantiopsida</taxon>
        <taxon>Marchantiidae</taxon>
        <taxon>Marchantiales</taxon>
        <taxon>Marchantiaceae</taxon>
        <taxon>Marchantia</taxon>
    </lineage>
</organism>
<feature type="domain" description="Reverse transcriptase RNase H-like" evidence="9">
    <location>
        <begin position="1290"/>
        <end position="1380"/>
    </location>
</feature>
<gene>
    <name evidence="10" type="ORF">MARPO_0006s0107</name>
</gene>
<dbReference type="InterPro" id="IPR001525">
    <property type="entry name" value="C5_MeTfrase"/>
</dbReference>
<evidence type="ECO:0000256" key="1">
    <source>
        <dbReference type="ARBA" id="ARBA00022603"/>
    </source>
</evidence>
<evidence type="ECO:0000256" key="5">
    <source>
        <dbReference type="ARBA" id="ARBA00022759"/>
    </source>
</evidence>
<dbReference type="Gene3D" id="3.40.50.150">
    <property type="entry name" value="Vaccinia Virus protein VP39"/>
    <property type="match status" value="1"/>
</dbReference>